<keyword evidence="2" id="KW-1185">Reference proteome</keyword>
<accession>B5YJZ7</accession>
<reference evidence="1 2" key="2">
    <citation type="journal article" date="2015" name="Genome Announc.">
        <title>Genome Sequence of the Sulfate-Reducing Thermophilic Bacterium Thermodesulfovibrio yellowstonii Strain DSM 11347T (Phylum Nitrospirae).</title>
        <authorList>
            <person name="Bhatnagar S."/>
            <person name="Badger J.H."/>
            <person name="Madupu R."/>
            <person name="Khouri H.M."/>
            <person name="O'Connor E.M."/>
            <person name="Robb F.T."/>
            <person name="Ward N.L."/>
            <person name="Eisen J.A."/>
        </authorList>
    </citation>
    <scope>NUCLEOTIDE SEQUENCE [LARGE SCALE GENOMIC DNA]</scope>
    <source>
        <strain evidence="2">ATCC 51303 / DSM 11347 / YP87</strain>
    </source>
</reference>
<protein>
    <submittedName>
        <fullName evidence="1">Uncharacterized protein</fullName>
    </submittedName>
</protein>
<reference evidence="2" key="1">
    <citation type="submission" date="2008-08" db="EMBL/GenBank/DDBJ databases">
        <title>The complete genome sequence of Thermodesulfovibrio yellowstonii strain ATCC 51303 / DSM 11347 / YP87.</title>
        <authorList>
            <person name="Dodson R.J."/>
            <person name="Durkin A.S."/>
            <person name="Wu M."/>
            <person name="Eisen J."/>
            <person name="Sutton G."/>
        </authorList>
    </citation>
    <scope>NUCLEOTIDE SEQUENCE [LARGE SCALE GENOMIC DNA]</scope>
    <source>
        <strain evidence="2">ATCC 51303 / DSM 11347 / YP87</strain>
    </source>
</reference>
<dbReference type="Proteomes" id="UP000000718">
    <property type="component" value="Chromosome"/>
</dbReference>
<sequence>MSKMNKDQKSPLLYYKTKEQIEEYRKKPVELKLSWLQAQMEFFYYAMPEKIKKIGNRIIKNKGK</sequence>
<gene>
    <name evidence="1" type="ordered locus">THEYE_A0720</name>
</gene>
<dbReference type="STRING" id="289376.THEYE_A0720"/>
<dbReference type="EMBL" id="CP001147">
    <property type="protein sequence ID" value="ACI21322.1"/>
    <property type="molecule type" value="Genomic_DNA"/>
</dbReference>
<evidence type="ECO:0000313" key="1">
    <source>
        <dbReference type="EMBL" id="ACI21322.1"/>
    </source>
</evidence>
<proteinExistence type="predicted"/>
<dbReference type="InParanoid" id="B5YJZ7"/>
<dbReference type="HOGENOM" id="CLU_2866401_0_0_0"/>
<dbReference type="RefSeq" id="WP_012546041.1">
    <property type="nucleotide sequence ID" value="NC_011296.1"/>
</dbReference>
<evidence type="ECO:0000313" key="2">
    <source>
        <dbReference type="Proteomes" id="UP000000718"/>
    </source>
</evidence>
<dbReference type="KEGG" id="tye:THEYE_A0720"/>
<dbReference type="PATRIC" id="fig|289376.4.peg.712"/>
<dbReference type="OrthoDB" id="9811175at2"/>
<organism evidence="1 2">
    <name type="scientific">Thermodesulfovibrio yellowstonii (strain ATCC 51303 / DSM 11347 / YP87)</name>
    <dbReference type="NCBI Taxonomy" id="289376"/>
    <lineage>
        <taxon>Bacteria</taxon>
        <taxon>Pseudomonadati</taxon>
        <taxon>Nitrospirota</taxon>
        <taxon>Thermodesulfovibrionia</taxon>
        <taxon>Thermodesulfovibrionales</taxon>
        <taxon>Thermodesulfovibrionaceae</taxon>
        <taxon>Thermodesulfovibrio</taxon>
    </lineage>
</organism>
<dbReference type="EnsemblBacteria" id="ACI21322">
    <property type="protein sequence ID" value="ACI21322"/>
    <property type="gene ID" value="THEYE_A0720"/>
</dbReference>
<name>B5YJZ7_THEYD</name>
<dbReference type="AlphaFoldDB" id="B5YJZ7"/>